<sequence length="341" mass="37847">MTRVTTATTAASIEGSPAADRAATAVSPALGAGRMRRMSAARLLIGLAALTLQQWPSLPSAGETAGSPAPIDAEAVHQLRIAIRRLRALIDVFSPWLKPRWHHRLNEELRWLGQSMGPTRDADVLATTTLPALRADYPNFDWPAVDAYVEQLRRDARAQLTEALTGERLKTLHASLLQAFGIRHDGQGEIRSTKALRRACRTPGKRPRALAKHARQMLRAQYIALFPDCRQLAMLDTEQLHALRVKIKKARYSAEVLTPWLRKTVRLPYESTLHAAQMLLGQLNDAVVAQRMCEAMPLRDAQRDALIRRLDTIIVNTASRAAHVLGQLPDAHALERGLRGR</sequence>
<protein>
    <submittedName>
        <fullName evidence="2">CHAD domain-containing protein</fullName>
    </submittedName>
</protein>
<evidence type="ECO:0000259" key="1">
    <source>
        <dbReference type="PROSITE" id="PS51708"/>
    </source>
</evidence>
<keyword evidence="3" id="KW-1185">Reference proteome</keyword>
<dbReference type="PANTHER" id="PTHR39339:SF1">
    <property type="entry name" value="CHAD DOMAIN-CONTAINING PROTEIN"/>
    <property type="match status" value="1"/>
</dbReference>
<dbReference type="PROSITE" id="PS51708">
    <property type="entry name" value="CHAD"/>
    <property type="match status" value="1"/>
</dbReference>
<accession>A0A5E4WZM1</accession>
<proteinExistence type="predicted"/>
<name>A0A5E4WZM1_9BURK</name>
<dbReference type="InterPro" id="IPR038186">
    <property type="entry name" value="CHAD_dom_sf"/>
</dbReference>
<organism evidence="2 3">
    <name type="scientific">Pandoraea terrigena</name>
    <dbReference type="NCBI Taxonomy" id="2508292"/>
    <lineage>
        <taxon>Bacteria</taxon>
        <taxon>Pseudomonadati</taxon>
        <taxon>Pseudomonadota</taxon>
        <taxon>Betaproteobacteria</taxon>
        <taxon>Burkholderiales</taxon>
        <taxon>Burkholderiaceae</taxon>
        <taxon>Pandoraea</taxon>
    </lineage>
</organism>
<dbReference type="Proteomes" id="UP000334380">
    <property type="component" value="Unassembled WGS sequence"/>
</dbReference>
<dbReference type="PANTHER" id="PTHR39339">
    <property type="entry name" value="SLR1444 PROTEIN"/>
    <property type="match status" value="1"/>
</dbReference>
<gene>
    <name evidence="2" type="ORF">PTE31013_03590</name>
</gene>
<dbReference type="InterPro" id="IPR007899">
    <property type="entry name" value="CHAD_dom"/>
</dbReference>
<evidence type="ECO:0000313" key="2">
    <source>
        <dbReference type="EMBL" id="VVE29466.1"/>
    </source>
</evidence>
<dbReference type="Gene3D" id="1.40.20.10">
    <property type="entry name" value="CHAD domain"/>
    <property type="match status" value="1"/>
</dbReference>
<feature type="domain" description="CHAD" evidence="1">
    <location>
        <begin position="37"/>
        <end position="330"/>
    </location>
</feature>
<dbReference type="EMBL" id="CABPRU010000009">
    <property type="protein sequence ID" value="VVE29466.1"/>
    <property type="molecule type" value="Genomic_DNA"/>
</dbReference>
<dbReference type="AlphaFoldDB" id="A0A5E4WZM1"/>
<evidence type="ECO:0000313" key="3">
    <source>
        <dbReference type="Proteomes" id="UP000334380"/>
    </source>
</evidence>
<reference evidence="2 3" key="1">
    <citation type="submission" date="2019-08" db="EMBL/GenBank/DDBJ databases">
        <authorList>
            <person name="Peeters C."/>
        </authorList>
    </citation>
    <scope>NUCLEOTIDE SEQUENCE [LARGE SCALE GENOMIC DNA]</scope>
    <source>
        <strain evidence="2 3">LMG 31013</strain>
    </source>
</reference>
<dbReference type="SMART" id="SM00880">
    <property type="entry name" value="CHAD"/>
    <property type="match status" value="1"/>
</dbReference>
<dbReference type="Pfam" id="PF05235">
    <property type="entry name" value="CHAD"/>
    <property type="match status" value="1"/>
</dbReference>